<reference evidence="1 2" key="1">
    <citation type="journal article" date="2009" name="Infect. Immun.">
        <title>Comparative genomics reveal extensive transposon-mediated genomic plasticity and diversity among potential effector proteins within the genus Coxiella.</title>
        <authorList>
            <person name="Beare P.A."/>
            <person name="Unsworth N."/>
            <person name="Andoh M."/>
            <person name="Voth D.E."/>
            <person name="Omsland A."/>
            <person name="Gilk S.D."/>
            <person name="Williams K.P."/>
            <person name="Sobral B.W."/>
            <person name="Kupko J.J.III."/>
            <person name="Porcella S.F."/>
            <person name="Samuel J.E."/>
            <person name="Heinzen R.A."/>
        </authorList>
    </citation>
    <scope>NUCLEOTIDE SEQUENCE [LARGE SCALE GENOMIC DNA]</scope>
    <source>
        <strain evidence="1 2">Dugway 5J108-111</strain>
    </source>
</reference>
<dbReference type="Gene3D" id="3.30.1490.300">
    <property type="match status" value="1"/>
</dbReference>
<dbReference type="InterPro" id="IPR005883">
    <property type="entry name" value="PilM"/>
</dbReference>
<gene>
    <name evidence="1" type="ordered locus">CBUD_0119</name>
</gene>
<proteinExistence type="predicted"/>
<dbReference type="AlphaFoldDB" id="A9KBA6"/>
<sequence length="264" mass="30010">MASSQIGIEIETHEIRAVKVRRREDCLHIEGRAIIPIKTDLTQALLELQTQWPGLAKAVVSLDYQKVFSKTIPFDSTLTKNGWQCSLQHQLQSLFGLSAEEVYCDYYCLTTAQKTPTCHLFAVKKSEVDEITSACRKAKIRLIAVDINILACTRLIYFVNAKADIFAIILFHSNCLRLCVFDQQQLTYTVSVDLVDIESDIHRALRFYYQTQPASKIKQLFLVGTKTTATSTEVPQFNKKVFNGDSFDPRLWVAFALSTWGWVS</sequence>
<dbReference type="KEGG" id="cbd:CBUD_0119"/>
<dbReference type="PANTHER" id="PTHR32432:SF3">
    <property type="entry name" value="ETHANOLAMINE UTILIZATION PROTEIN EUTJ"/>
    <property type="match status" value="1"/>
</dbReference>
<dbReference type="Proteomes" id="UP000008555">
    <property type="component" value="Chromosome"/>
</dbReference>
<evidence type="ECO:0008006" key="3">
    <source>
        <dbReference type="Google" id="ProtNLM"/>
    </source>
</evidence>
<dbReference type="RefSeq" id="WP_011996418.1">
    <property type="nucleotide sequence ID" value="NC_009727.1"/>
</dbReference>
<dbReference type="EMBL" id="CP000733">
    <property type="protein sequence ID" value="ABS77837.1"/>
    <property type="molecule type" value="Genomic_DNA"/>
</dbReference>
<evidence type="ECO:0000313" key="1">
    <source>
        <dbReference type="EMBL" id="ABS77837.1"/>
    </source>
</evidence>
<dbReference type="PANTHER" id="PTHR32432">
    <property type="entry name" value="CELL DIVISION PROTEIN FTSA-RELATED"/>
    <property type="match status" value="1"/>
</dbReference>
<dbReference type="InterPro" id="IPR050696">
    <property type="entry name" value="FtsA/MreB"/>
</dbReference>
<dbReference type="Gene3D" id="3.30.420.40">
    <property type="match status" value="2"/>
</dbReference>
<organism evidence="1 2">
    <name type="scientific">Coxiella burnetii (strain Dugway 5J108-111)</name>
    <dbReference type="NCBI Taxonomy" id="434922"/>
    <lineage>
        <taxon>Bacteria</taxon>
        <taxon>Pseudomonadati</taxon>
        <taxon>Pseudomonadota</taxon>
        <taxon>Gammaproteobacteria</taxon>
        <taxon>Legionellales</taxon>
        <taxon>Coxiellaceae</taxon>
        <taxon>Coxiella</taxon>
    </lineage>
</organism>
<dbReference type="Pfam" id="PF11104">
    <property type="entry name" value="PilM_2"/>
    <property type="match status" value="1"/>
</dbReference>
<accession>A9KBA6</accession>
<name>A9KBA6_COXBN</name>
<protein>
    <recommendedName>
        <fullName evidence="3">Competence protein A</fullName>
    </recommendedName>
</protein>
<evidence type="ECO:0000313" key="2">
    <source>
        <dbReference type="Proteomes" id="UP000008555"/>
    </source>
</evidence>
<dbReference type="HOGENOM" id="CLU_1052580_0_0_6"/>